<proteinExistence type="predicted"/>
<evidence type="ECO:0000256" key="2">
    <source>
        <dbReference type="SAM" id="SignalP"/>
    </source>
</evidence>
<keyword evidence="2" id="KW-0732">Signal</keyword>
<protein>
    <recommendedName>
        <fullName evidence="5">Lipoprotein</fullName>
    </recommendedName>
</protein>
<reference evidence="3 4" key="1">
    <citation type="submission" date="2017-06" db="EMBL/GenBank/DDBJ databases">
        <title>Genome sequencing of cyanobaciteial culture collection at National Institute for Environmental Studies (NIES).</title>
        <authorList>
            <person name="Hirose Y."/>
            <person name="Shimura Y."/>
            <person name="Fujisawa T."/>
            <person name="Nakamura Y."/>
            <person name="Kawachi M."/>
        </authorList>
    </citation>
    <scope>NUCLEOTIDE SEQUENCE [LARGE SCALE GENOMIC DNA]</scope>
    <source>
        <strain evidence="3 4">NIES-2135</strain>
    </source>
</reference>
<evidence type="ECO:0008006" key="5">
    <source>
        <dbReference type="Google" id="ProtNLM"/>
    </source>
</evidence>
<dbReference type="PROSITE" id="PS51257">
    <property type="entry name" value="PROKAR_LIPOPROTEIN"/>
    <property type="match status" value="1"/>
</dbReference>
<sequence>MVKVLLLVAMLGFLTSCTPLPTKIRAYVESRPVDPTPYEKQGLVAVQPDAPKPSGSEIKLPPTVTVKPGQKLSEEEIKTLLTQADDKAASAANLSRVAQSKDDWRLVIDRWKLAIDILKPAAQIPRIRKQLSEYQTNLTAAQVQASTNPRQIEATERSTSDGIPLTIQAPSPSPSPSASPSPTASPSSTASPSPSPSP</sequence>
<dbReference type="AlphaFoldDB" id="A0A1Z4JHL2"/>
<dbReference type="Proteomes" id="UP000217895">
    <property type="component" value="Chromosome"/>
</dbReference>
<feature type="signal peptide" evidence="2">
    <location>
        <begin position="1"/>
        <end position="18"/>
    </location>
</feature>
<evidence type="ECO:0000313" key="3">
    <source>
        <dbReference type="EMBL" id="BAY56220.1"/>
    </source>
</evidence>
<feature type="compositionally biased region" description="Low complexity" evidence="1">
    <location>
        <begin position="180"/>
        <end position="192"/>
    </location>
</feature>
<dbReference type="EMBL" id="AP018203">
    <property type="protein sequence ID" value="BAY56220.1"/>
    <property type="molecule type" value="Genomic_DNA"/>
</dbReference>
<keyword evidence="4" id="KW-1185">Reference proteome</keyword>
<gene>
    <name evidence="3" type="ORF">NIES2135_30500</name>
</gene>
<evidence type="ECO:0000313" key="4">
    <source>
        <dbReference type="Proteomes" id="UP000217895"/>
    </source>
</evidence>
<evidence type="ECO:0000256" key="1">
    <source>
        <dbReference type="SAM" id="MobiDB-lite"/>
    </source>
</evidence>
<feature type="region of interest" description="Disordered" evidence="1">
    <location>
        <begin position="142"/>
        <end position="198"/>
    </location>
</feature>
<accession>A0A1Z4JHL2</accession>
<feature type="chain" id="PRO_5011116131" description="Lipoprotein" evidence="2">
    <location>
        <begin position="19"/>
        <end position="198"/>
    </location>
</feature>
<organism evidence="3 4">
    <name type="scientific">Leptolyngbya boryana NIES-2135</name>
    <dbReference type="NCBI Taxonomy" id="1973484"/>
    <lineage>
        <taxon>Bacteria</taxon>
        <taxon>Bacillati</taxon>
        <taxon>Cyanobacteriota</taxon>
        <taxon>Cyanophyceae</taxon>
        <taxon>Leptolyngbyales</taxon>
        <taxon>Leptolyngbyaceae</taxon>
        <taxon>Leptolyngbya group</taxon>
        <taxon>Leptolyngbya</taxon>
    </lineage>
</organism>
<name>A0A1Z4JHL2_LEPBY</name>